<sequence>MPAMPCVVYTRMPRPAVKLLLVAGAVVGLSGCKLVDQKTFNPQAGRAPQPYIPPPPVVVPIPPLIELVEGTPVSAWQHPVEQIVHKALARKPNILFTVKCLVPVSGDSVHDQQALIHLVQGDGQAVAQTMTEAGAPPEQVEITAMPDSTVTKPLVRVYVR</sequence>
<evidence type="ECO:0000313" key="1">
    <source>
        <dbReference type="EMBL" id="BBC80423.1"/>
    </source>
</evidence>
<reference evidence="2 3" key="1">
    <citation type="submission" date="2012-11" db="EMBL/GenBank/DDBJ databases">
        <title>Whole genome sequence of Acetobacter orientalis 21F-2.</title>
        <authorList>
            <person name="Azuma Y."/>
            <person name="Higashiura N."/>
            <person name="Hirakawa H."/>
            <person name="Matsushita K."/>
        </authorList>
    </citation>
    <scope>NUCLEOTIDE SEQUENCE [LARGE SCALE GENOMIC DNA]</scope>
    <source>
        <strain evidence="2 3">21F-2</strain>
    </source>
</reference>
<dbReference type="AlphaFoldDB" id="A0A2Z5ZIU3"/>
<gene>
    <name evidence="2" type="ORF">Abor_013_117</name>
    <name evidence="1" type="ORF">AcetOrient_orf03091</name>
</gene>
<organism evidence="1 4">
    <name type="scientific">Acetobacter orientalis</name>
    <dbReference type="NCBI Taxonomy" id="146474"/>
    <lineage>
        <taxon>Bacteria</taxon>
        <taxon>Pseudomonadati</taxon>
        <taxon>Pseudomonadota</taxon>
        <taxon>Alphaproteobacteria</taxon>
        <taxon>Acetobacterales</taxon>
        <taxon>Acetobacteraceae</taxon>
        <taxon>Acetobacter</taxon>
    </lineage>
</organism>
<dbReference type="EMBL" id="BAMX01000013">
    <property type="protein sequence ID" value="GAN65807.1"/>
    <property type="molecule type" value="Genomic_DNA"/>
</dbReference>
<proteinExistence type="predicted"/>
<evidence type="ECO:0000313" key="3">
    <source>
        <dbReference type="Proteomes" id="UP000032670"/>
    </source>
</evidence>
<dbReference type="Proteomes" id="UP000270034">
    <property type="component" value="Chromosome"/>
</dbReference>
<accession>A0A2Z5ZIU3</accession>
<dbReference type="KEGG" id="aot:AcetOri_orf03091"/>
<dbReference type="STRING" id="1231341.Abor_013_117"/>
<evidence type="ECO:0000313" key="4">
    <source>
        <dbReference type="Proteomes" id="UP000270034"/>
    </source>
</evidence>
<name>A0A2Z5ZIU3_9PROT</name>
<dbReference type="EMBL" id="AP018515">
    <property type="protein sequence ID" value="BBC80423.1"/>
    <property type="molecule type" value="Genomic_DNA"/>
</dbReference>
<dbReference type="Proteomes" id="UP000032670">
    <property type="component" value="Unassembled WGS sequence"/>
</dbReference>
<accession>A0A0D6NID2</accession>
<keyword evidence="3" id="KW-1185">Reference proteome</keyword>
<reference evidence="1 4" key="2">
    <citation type="submission" date="2018-02" db="EMBL/GenBank/DDBJ databases">
        <title>Acetobacter orientalis genome.</title>
        <authorList>
            <person name="Nakashima N."/>
            <person name="Tamura T."/>
        </authorList>
    </citation>
    <scope>NUCLEOTIDE SEQUENCE [LARGE SCALE GENOMIC DNA]</scope>
    <source>
        <strain evidence="1 4">FAN1</strain>
    </source>
</reference>
<protein>
    <submittedName>
        <fullName evidence="1">5-aminolevulinate synthase-like</fullName>
    </submittedName>
</protein>
<evidence type="ECO:0000313" key="2">
    <source>
        <dbReference type="EMBL" id="GAN65807.1"/>
    </source>
</evidence>